<evidence type="ECO:0008006" key="8">
    <source>
        <dbReference type="Google" id="ProtNLM"/>
    </source>
</evidence>
<feature type="transmembrane region" description="Helical" evidence="5">
    <location>
        <begin position="207"/>
        <end position="224"/>
    </location>
</feature>
<dbReference type="Pfam" id="PF07690">
    <property type="entry name" value="MFS_1"/>
    <property type="match status" value="1"/>
</dbReference>
<protein>
    <recommendedName>
        <fullName evidence="8">MFS transporter</fullName>
    </recommendedName>
</protein>
<feature type="transmembrane region" description="Helical" evidence="5">
    <location>
        <begin position="407"/>
        <end position="431"/>
    </location>
</feature>
<dbReference type="GO" id="GO:0016020">
    <property type="term" value="C:membrane"/>
    <property type="evidence" value="ECO:0007669"/>
    <property type="project" value="UniProtKB-SubCell"/>
</dbReference>
<feature type="transmembrane region" description="Helical" evidence="5">
    <location>
        <begin position="276"/>
        <end position="294"/>
    </location>
</feature>
<gene>
    <name evidence="6" type="ORF">APUU_71174S</name>
</gene>
<feature type="transmembrane region" description="Helical" evidence="5">
    <location>
        <begin position="314"/>
        <end position="334"/>
    </location>
</feature>
<evidence type="ECO:0000256" key="1">
    <source>
        <dbReference type="ARBA" id="ARBA00004141"/>
    </source>
</evidence>
<keyword evidence="2 5" id="KW-0812">Transmembrane</keyword>
<dbReference type="KEGG" id="apuu:APUU_71174S"/>
<reference evidence="6" key="1">
    <citation type="submission" date="2021-01" db="EMBL/GenBank/DDBJ databases">
        <authorList>
            <consortium name="Aspergillus puulaauensis MK2 genome sequencing consortium"/>
            <person name="Kazuki M."/>
            <person name="Futagami T."/>
        </authorList>
    </citation>
    <scope>NUCLEOTIDE SEQUENCE</scope>
    <source>
        <strain evidence="6">MK2</strain>
    </source>
</reference>
<dbReference type="EMBL" id="AP024449">
    <property type="protein sequence ID" value="BCS29604.1"/>
    <property type="molecule type" value="Genomic_DNA"/>
</dbReference>
<dbReference type="SUPFAM" id="SSF103473">
    <property type="entry name" value="MFS general substrate transporter"/>
    <property type="match status" value="1"/>
</dbReference>
<organism evidence="6 7">
    <name type="scientific">Aspergillus puulaauensis</name>
    <dbReference type="NCBI Taxonomy" id="1220207"/>
    <lineage>
        <taxon>Eukaryota</taxon>
        <taxon>Fungi</taxon>
        <taxon>Dikarya</taxon>
        <taxon>Ascomycota</taxon>
        <taxon>Pezizomycotina</taxon>
        <taxon>Eurotiomycetes</taxon>
        <taxon>Eurotiomycetidae</taxon>
        <taxon>Eurotiales</taxon>
        <taxon>Aspergillaceae</taxon>
        <taxon>Aspergillus</taxon>
    </lineage>
</organism>
<feature type="transmembrane region" description="Helical" evidence="5">
    <location>
        <begin position="375"/>
        <end position="395"/>
    </location>
</feature>
<feature type="transmembrane region" description="Helical" evidence="5">
    <location>
        <begin position="443"/>
        <end position="465"/>
    </location>
</feature>
<reference evidence="6" key="2">
    <citation type="submission" date="2021-02" db="EMBL/GenBank/DDBJ databases">
        <title>Aspergillus puulaauensis MK2 genome sequence.</title>
        <authorList>
            <person name="Futagami T."/>
            <person name="Mori K."/>
            <person name="Kadooka C."/>
            <person name="Tanaka T."/>
        </authorList>
    </citation>
    <scope>NUCLEOTIDE SEQUENCE</scope>
    <source>
        <strain evidence="6">MK2</strain>
    </source>
</reference>
<dbReference type="InterPro" id="IPR011701">
    <property type="entry name" value="MFS"/>
</dbReference>
<feature type="transmembrane region" description="Helical" evidence="5">
    <location>
        <begin position="349"/>
        <end position="369"/>
    </location>
</feature>
<keyword evidence="3 5" id="KW-1133">Transmembrane helix</keyword>
<evidence type="ECO:0000313" key="7">
    <source>
        <dbReference type="Proteomes" id="UP000654913"/>
    </source>
</evidence>
<name>A0A7R8ARQ5_9EURO</name>
<dbReference type="Gene3D" id="1.20.1250.20">
    <property type="entry name" value="MFS general substrate transporter like domains"/>
    <property type="match status" value="1"/>
</dbReference>
<dbReference type="InterPro" id="IPR036259">
    <property type="entry name" value="MFS_trans_sf"/>
</dbReference>
<dbReference type="PANTHER" id="PTHR23507">
    <property type="entry name" value="ZGC:174356"/>
    <property type="match status" value="1"/>
</dbReference>
<dbReference type="Proteomes" id="UP000654913">
    <property type="component" value="Chromosome 7"/>
</dbReference>
<sequence length="473" mass="50543">MAHETTPLLHPGKHKHSAHWVLFLVCIVIVTIDLGGSLSVAPQTQILEDIVCRALHRDAVISASTCKGVDVQSELALINGWKETFDQIPGIILALPYGIMADRVGRKQVAMLSMLGLTMQEVAVRIVCWDSPRIPPRAIWFTSVFQLCGGGAQIASSMVFTIMSDIFPVQKRTNKFFIVYAAMLAAEIVGGPISACLMAIASPWLPYLLGLFCEFIGLAAVLAIPETLPEKLDMDYSPTTHYTNGENKQSGQVVWAVKLATTQILRIKQLLCRNKNIFTITMAFLSATAGQQALKLILQYASKRFSWSMGEASLLLSLKGLINLVLLLLILPTLSEQLQKRLAPAKKDLLIAQGSSAFLVLGFTIMALASDAMPFSIGVSILALGSGFYTVLRSLASALVPETQVGLLNTTIGLVQGVGGVVAGPALAGAFNYGMQFGGSWIGLPYFVAAGLFAGAGLGICGVVVESVPYGMV</sequence>
<keyword evidence="7" id="KW-1185">Reference proteome</keyword>
<dbReference type="GO" id="GO:0022857">
    <property type="term" value="F:transmembrane transporter activity"/>
    <property type="evidence" value="ECO:0007669"/>
    <property type="project" value="InterPro"/>
</dbReference>
<evidence type="ECO:0000256" key="4">
    <source>
        <dbReference type="ARBA" id="ARBA00023136"/>
    </source>
</evidence>
<evidence type="ECO:0000256" key="3">
    <source>
        <dbReference type="ARBA" id="ARBA00022989"/>
    </source>
</evidence>
<dbReference type="OrthoDB" id="194139at2759"/>
<proteinExistence type="predicted"/>
<dbReference type="AlphaFoldDB" id="A0A7R8ARQ5"/>
<keyword evidence="4 5" id="KW-0472">Membrane</keyword>
<evidence type="ECO:0000256" key="5">
    <source>
        <dbReference type="SAM" id="Phobius"/>
    </source>
</evidence>
<comment type="subcellular location">
    <subcellularLocation>
        <location evidence="1">Membrane</location>
        <topology evidence="1">Multi-pass membrane protein</topology>
    </subcellularLocation>
</comment>
<dbReference type="GeneID" id="64979601"/>
<feature type="transmembrane region" description="Helical" evidence="5">
    <location>
        <begin position="20"/>
        <end position="41"/>
    </location>
</feature>
<dbReference type="RefSeq" id="XP_041561790.1">
    <property type="nucleotide sequence ID" value="XM_041696129.1"/>
</dbReference>
<accession>A0A7R8ARQ5</accession>
<feature type="transmembrane region" description="Helical" evidence="5">
    <location>
        <begin position="176"/>
        <end position="201"/>
    </location>
</feature>
<evidence type="ECO:0000313" key="6">
    <source>
        <dbReference type="EMBL" id="BCS29604.1"/>
    </source>
</evidence>
<dbReference type="PANTHER" id="PTHR23507:SF1">
    <property type="entry name" value="FI18259P1-RELATED"/>
    <property type="match status" value="1"/>
</dbReference>
<evidence type="ECO:0000256" key="2">
    <source>
        <dbReference type="ARBA" id="ARBA00022692"/>
    </source>
</evidence>